<evidence type="ECO:0000259" key="2">
    <source>
        <dbReference type="Pfam" id="PF08768"/>
    </source>
</evidence>
<evidence type="ECO:0000313" key="3">
    <source>
        <dbReference type="EMBL" id="ATG53957.1"/>
    </source>
</evidence>
<sequence>MPISLDTSLPSSLYPLAWLIGSWEGSGALIDADPDSPDARIEQQLVCTAREDGTLGWRSTIHRVDAPAPLPPTSAFARDAAPAPESTGSGERTLLHREDGVWSVGELLPGQDHAAAEAARPGTPASILSYRLGAQLTRRDEPTEEWTGEVRGPRVQLALADATGQVTATRMFGYISGRLMWLWEHRLPVPDGAPGETELTPYLSLEMHRA</sequence>
<name>A0A291GUV1_9MICO</name>
<organism evidence="3 4">
    <name type="scientific">Brachybacterium ginsengisoli</name>
    <dbReference type="NCBI Taxonomy" id="1331682"/>
    <lineage>
        <taxon>Bacteria</taxon>
        <taxon>Bacillati</taxon>
        <taxon>Actinomycetota</taxon>
        <taxon>Actinomycetes</taxon>
        <taxon>Micrococcales</taxon>
        <taxon>Dermabacteraceae</taxon>
        <taxon>Brachybacterium</taxon>
    </lineage>
</organism>
<dbReference type="RefSeq" id="WP_096798436.1">
    <property type="nucleotide sequence ID" value="NZ_CP023564.1"/>
</dbReference>
<accession>A0A291GUV1</accession>
<protein>
    <recommendedName>
        <fullName evidence="2">THAP4-like heme-binding domain-containing protein</fullName>
    </recommendedName>
</protein>
<reference evidence="3 4" key="1">
    <citation type="journal article" date="2014" name="Int. J. Syst. Evol. Microbiol.">
        <title>Brachybacterium ginsengisoli sp. nov., isolated from soil of a ginseng field.</title>
        <authorList>
            <person name="Hoang V.A."/>
            <person name="Kim Y.J."/>
            <person name="Nguyen N.L."/>
            <person name="Yang D.C."/>
        </authorList>
    </citation>
    <scope>NUCLEOTIDE SEQUENCE [LARGE SCALE GENOMIC DNA]</scope>
    <source>
        <strain evidence="3 4">DCY80</strain>
    </source>
</reference>
<dbReference type="AlphaFoldDB" id="A0A291GUV1"/>
<dbReference type="InterPro" id="IPR014878">
    <property type="entry name" value="THAP4-like_heme-bd"/>
</dbReference>
<keyword evidence="4" id="KW-1185">Reference proteome</keyword>
<proteinExistence type="predicted"/>
<dbReference type="KEGG" id="bgg:CFK41_03565"/>
<evidence type="ECO:0000256" key="1">
    <source>
        <dbReference type="SAM" id="MobiDB-lite"/>
    </source>
</evidence>
<feature type="region of interest" description="Disordered" evidence="1">
    <location>
        <begin position="66"/>
        <end position="92"/>
    </location>
</feature>
<dbReference type="Proteomes" id="UP000217889">
    <property type="component" value="Chromosome"/>
</dbReference>
<dbReference type="Gene3D" id="2.40.128.20">
    <property type="match status" value="1"/>
</dbReference>
<dbReference type="InterPro" id="IPR012674">
    <property type="entry name" value="Calycin"/>
</dbReference>
<gene>
    <name evidence="3" type="ORF">CFK41_03565</name>
</gene>
<dbReference type="EMBL" id="CP023564">
    <property type="protein sequence ID" value="ATG53957.1"/>
    <property type="molecule type" value="Genomic_DNA"/>
</dbReference>
<dbReference type="SUPFAM" id="SSF50814">
    <property type="entry name" value="Lipocalins"/>
    <property type="match status" value="1"/>
</dbReference>
<evidence type="ECO:0000313" key="4">
    <source>
        <dbReference type="Proteomes" id="UP000217889"/>
    </source>
</evidence>
<dbReference type="Pfam" id="PF08768">
    <property type="entry name" value="THAP4_heme-bd"/>
    <property type="match status" value="1"/>
</dbReference>
<feature type="domain" description="THAP4-like heme-binding" evidence="2">
    <location>
        <begin position="13"/>
        <end position="209"/>
    </location>
</feature>
<dbReference type="OrthoDB" id="4804006at2"/>